<dbReference type="GO" id="GO:0016787">
    <property type="term" value="F:hydrolase activity"/>
    <property type="evidence" value="ECO:0007669"/>
    <property type="project" value="UniProtKB-KW"/>
</dbReference>
<dbReference type="Pfam" id="PF01557">
    <property type="entry name" value="FAA_hydrolase"/>
    <property type="match status" value="1"/>
</dbReference>
<evidence type="ECO:0000313" key="4">
    <source>
        <dbReference type="EMBL" id="QTH23838.1"/>
    </source>
</evidence>
<dbReference type="InterPro" id="IPR012684">
    <property type="entry name" value="HPA_isomer/decarb_C"/>
</dbReference>
<evidence type="ECO:0000313" key="5">
    <source>
        <dbReference type="Proteomes" id="UP000664914"/>
    </source>
</evidence>
<dbReference type="AlphaFoldDB" id="A0A975D6Q8"/>
<keyword evidence="2" id="KW-0479">Metal-binding</keyword>
<proteinExistence type="inferred from homology"/>
<dbReference type="PANTHER" id="PTHR11820:SF114">
    <property type="entry name" value="4-HYDROXYPHENYLACETATE CATABOLISM PROTEIN"/>
    <property type="match status" value="1"/>
</dbReference>
<dbReference type="NCBIfam" id="TIGR02303">
    <property type="entry name" value="HpaG-C-term"/>
    <property type="match status" value="1"/>
</dbReference>
<feature type="domain" description="Fumarylacetoacetase-like C-terminal" evidence="3">
    <location>
        <begin position="48"/>
        <end position="246"/>
    </location>
</feature>
<sequence>MKRARILHGGTAVWAEIVGDGGKLRLPGGATVDAATAQWLPPVTPGATIFALGLNYADHNKELGFQSKEPPLIFLKGPNTLTGHEGTTPRPVDGNQMHPECELVAVIGTPARKVSAERALDHVAGYTIACDYAIREYLENYYRPNARVKNRDRTTPLGPWIVDAADIPDPQALALRTTVNGQVVQDGSTADMVMSVAELIAYLSSTMTLMAGDLILTGTPQGVHFCAAGDRVVCEIEGIGALANHLVAEATA</sequence>
<dbReference type="GO" id="GO:1901023">
    <property type="term" value="P:4-hydroxyphenylacetate catabolic process"/>
    <property type="evidence" value="ECO:0007669"/>
    <property type="project" value="InterPro"/>
</dbReference>
<reference evidence="4" key="2">
    <citation type="submission" date="2021-04" db="EMBL/GenBank/DDBJ databases">
        <title>Isolation and genomic analysis of the ibuprofen-degrading bacterium Sphingomonas strain MPO218.</title>
        <authorList>
            <person name="Aulestia M."/>
            <person name="Flores A."/>
            <person name="Mangas E.L."/>
            <person name="Perez-Pulido A.J."/>
            <person name="Santero E."/>
            <person name="Camacho E.M."/>
        </authorList>
    </citation>
    <scope>NUCLEOTIDE SEQUENCE</scope>
    <source>
        <strain evidence="4">MPO218</strain>
    </source>
</reference>
<evidence type="ECO:0000259" key="3">
    <source>
        <dbReference type="Pfam" id="PF01557"/>
    </source>
</evidence>
<protein>
    <submittedName>
        <fullName evidence="4">Fumarylacetoacetate hydrolase family protein</fullName>
    </submittedName>
</protein>
<comment type="similarity">
    <text evidence="1">Belongs to the FAH family.</text>
</comment>
<dbReference type="GO" id="GO:0018800">
    <property type="term" value="F:5-oxopent-3-ene-1,2,5-tricarboxylate decarboxylase activity"/>
    <property type="evidence" value="ECO:0007669"/>
    <property type="project" value="InterPro"/>
</dbReference>
<evidence type="ECO:0000256" key="2">
    <source>
        <dbReference type="ARBA" id="ARBA00022723"/>
    </source>
</evidence>
<dbReference type="InterPro" id="IPR036663">
    <property type="entry name" value="Fumarylacetoacetase_C_sf"/>
</dbReference>
<gene>
    <name evidence="4" type="ORF">HRJ34_10190</name>
</gene>
<accession>A0A975D6Q8</accession>
<evidence type="ECO:0000256" key="1">
    <source>
        <dbReference type="ARBA" id="ARBA00010211"/>
    </source>
</evidence>
<dbReference type="SUPFAM" id="SSF56529">
    <property type="entry name" value="FAH"/>
    <property type="match status" value="1"/>
</dbReference>
<dbReference type="Proteomes" id="UP000664914">
    <property type="component" value="Chromosome"/>
</dbReference>
<dbReference type="GO" id="GO:0008704">
    <property type="term" value="F:5-carboxymethyl-2-hydroxymuconate delta-isomerase activity"/>
    <property type="evidence" value="ECO:0007669"/>
    <property type="project" value="InterPro"/>
</dbReference>
<dbReference type="Gene3D" id="3.90.850.10">
    <property type="entry name" value="Fumarylacetoacetase-like, C-terminal domain"/>
    <property type="match status" value="1"/>
</dbReference>
<dbReference type="PANTHER" id="PTHR11820">
    <property type="entry name" value="ACYLPYRUVASE"/>
    <property type="match status" value="1"/>
</dbReference>
<dbReference type="EMBL" id="CP059319">
    <property type="protein sequence ID" value="QTH23838.1"/>
    <property type="molecule type" value="Genomic_DNA"/>
</dbReference>
<dbReference type="RefSeq" id="WP_208634004.1">
    <property type="nucleotide sequence ID" value="NZ_CP059319.1"/>
</dbReference>
<dbReference type="GO" id="GO:0046872">
    <property type="term" value="F:metal ion binding"/>
    <property type="evidence" value="ECO:0007669"/>
    <property type="project" value="UniProtKB-KW"/>
</dbReference>
<name>A0A975D6Q8_9SPHN</name>
<reference evidence="4" key="1">
    <citation type="submission" date="2020-07" db="EMBL/GenBank/DDBJ databases">
        <authorList>
            <person name="Camacho E."/>
        </authorList>
    </citation>
    <scope>NUCLEOTIDE SEQUENCE</scope>
    <source>
        <strain evidence="4">MPO218</strain>
    </source>
</reference>
<keyword evidence="4" id="KW-0378">Hydrolase</keyword>
<organism evidence="4 5">
    <name type="scientific">Rhizorhabdus wittichii</name>
    <dbReference type="NCBI Taxonomy" id="160791"/>
    <lineage>
        <taxon>Bacteria</taxon>
        <taxon>Pseudomonadati</taxon>
        <taxon>Pseudomonadota</taxon>
        <taxon>Alphaproteobacteria</taxon>
        <taxon>Sphingomonadales</taxon>
        <taxon>Sphingomonadaceae</taxon>
        <taxon>Rhizorhabdus</taxon>
    </lineage>
</organism>
<dbReference type="FunFam" id="3.90.850.10:FF:000002">
    <property type="entry name" value="2-hydroxyhepta-2,4-diene-1,7-dioate isomerase"/>
    <property type="match status" value="1"/>
</dbReference>
<dbReference type="InterPro" id="IPR011234">
    <property type="entry name" value="Fumarylacetoacetase-like_C"/>
</dbReference>